<dbReference type="STRING" id="930090.W6ZYZ4"/>
<dbReference type="GeneID" id="19120415"/>
<organism evidence="2 3">
    <name type="scientific">Bipolaris oryzae ATCC 44560</name>
    <dbReference type="NCBI Taxonomy" id="930090"/>
    <lineage>
        <taxon>Eukaryota</taxon>
        <taxon>Fungi</taxon>
        <taxon>Dikarya</taxon>
        <taxon>Ascomycota</taxon>
        <taxon>Pezizomycotina</taxon>
        <taxon>Dothideomycetes</taxon>
        <taxon>Pleosporomycetidae</taxon>
        <taxon>Pleosporales</taxon>
        <taxon>Pleosporineae</taxon>
        <taxon>Pleosporaceae</taxon>
        <taxon>Bipolaris</taxon>
    </lineage>
</organism>
<keyword evidence="3" id="KW-1185">Reference proteome</keyword>
<gene>
    <name evidence="2" type="ORF">COCMIDRAFT_23320</name>
</gene>
<evidence type="ECO:0000313" key="3">
    <source>
        <dbReference type="Proteomes" id="UP000054032"/>
    </source>
</evidence>
<dbReference type="EMBL" id="KI963936">
    <property type="protein sequence ID" value="EUC48946.1"/>
    <property type="molecule type" value="Genomic_DNA"/>
</dbReference>
<dbReference type="HOGENOM" id="CLU_799218_0_0_1"/>
<dbReference type="RefSeq" id="XP_007684505.1">
    <property type="nucleotide sequence ID" value="XM_007686315.1"/>
</dbReference>
<evidence type="ECO:0000313" key="2">
    <source>
        <dbReference type="EMBL" id="EUC48946.1"/>
    </source>
</evidence>
<dbReference type="OrthoDB" id="5275938at2759"/>
<feature type="compositionally biased region" description="Polar residues" evidence="1">
    <location>
        <begin position="17"/>
        <end position="31"/>
    </location>
</feature>
<reference evidence="2 3" key="1">
    <citation type="journal article" date="2013" name="PLoS Genet.">
        <title>Comparative genome structure, secondary metabolite, and effector coding capacity across Cochliobolus pathogens.</title>
        <authorList>
            <person name="Condon B.J."/>
            <person name="Leng Y."/>
            <person name="Wu D."/>
            <person name="Bushley K.E."/>
            <person name="Ohm R.A."/>
            <person name="Otillar R."/>
            <person name="Martin J."/>
            <person name="Schackwitz W."/>
            <person name="Grimwood J."/>
            <person name="MohdZainudin N."/>
            <person name="Xue C."/>
            <person name="Wang R."/>
            <person name="Manning V.A."/>
            <person name="Dhillon B."/>
            <person name="Tu Z.J."/>
            <person name="Steffenson B.J."/>
            <person name="Salamov A."/>
            <person name="Sun H."/>
            <person name="Lowry S."/>
            <person name="LaButti K."/>
            <person name="Han J."/>
            <person name="Copeland A."/>
            <person name="Lindquist E."/>
            <person name="Barry K."/>
            <person name="Schmutz J."/>
            <person name="Baker S.E."/>
            <person name="Ciuffetti L.M."/>
            <person name="Grigoriev I.V."/>
            <person name="Zhong S."/>
            <person name="Turgeon B.G."/>
        </authorList>
    </citation>
    <scope>NUCLEOTIDE SEQUENCE [LARGE SCALE GENOMIC DNA]</scope>
    <source>
        <strain evidence="2 3">ATCC 44560</strain>
    </source>
</reference>
<evidence type="ECO:0008006" key="4">
    <source>
        <dbReference type="Google" id="ProtNLM"/>
    </source>
</evidence>
<dbReference type="KEGG" id="bor:COCMIDRAFT_23320"/>
<dbReference type="Proteomes" id="UP000054032">
    <property type="component" value="Unassembled WGS sequence"/>
</dbReference>
<accession>W6ZYZ4</accession>
<proteinExistence type="predicted"/>
<evidence type="ECO:0000256" key="1">
    <source>
        <dbReference type="SAM" id="MobiDB-lite"/>
    </source>
</evidence>
<sequence>MPYDLRKRRTDEPIAADNSTEPTTADGSAGSTAVDDPAESMATDDPAGPTVPNTPVRFTGTSTGGKRPEVISQLGDVILELTDKTSGKELRKLLVSSVVLSHASRLFSMMFSHGSDKGDALSTSSPRTVPLPDDDPNSICLICLISHLKIFQLPERLNMTEFTNFNPEDADFEKLILATHFLDLFRAFNIVTRSIIQDRSTITDIATAMGGHETLPVALFEKVKAAQILSQKQVEEALGALMNEKDACEGFKLRVGTVVHALVSGGMWPLGKQSIKKVRDRLKQVGGPTTRTVAKLCENPNCPFVRQLKQMYADIKGMCLDCAHRNGLGTHESDIFFMCRLENCPDT</sequence>
<dbReference type="AlphaFoldDB" id="W6ZYZ4"/>
<protein>
    <recommendedName>
        <fullName evidence="4">BTB domain-containing protein</fullName>
    </recommendedName>
</protein>
<name>W6ZYZ4_COCMI</name>
<feature type="region of interest" description="Disordered" evidence="1">
    <location>
        <begin position="1"/>
        <end position="67"/>
    </location>
</feature>